<dbReference type="InterPro" id="IPR014847">
    <property type="entry name" value="FA"/>
</dbReference>
<dbReference type="PRINTS" id="PR00935">
    <property type="entry name" value="BAND41"/>
</dbReference>
<keyword evidence="10" id="KW-0009">Actin-binding</keyword>
<dbReference type="PROSITE" id="PS50057">
    <property type="entry name" value="FERM_3"/>
    <property type="match status" value="1"/>
</dbReference>
<dbReference type="Pfam" id="PF04382">
    <property type="entry name" value="SAB"/>
    <property type="match status" value="1"/>
</dbReference>
<feature type="compositionally biased region" description="Basic and acidic residues" evidence="17">
    <location>
        <begin position="168"/>
        <end position="199"/>
    </location>
</feature>
<reference evidence="19" key="2">
    <citation type="submission" date="2025-09" db="UniProtKB">
        <authorList>
            <consortium name="Ensembl"/>
        </authorList>
    </citation>
    <scope>IDENTIFICATION</scope>
</reference>
<feature type="domain" description="FERM" evidence="18">
    <location>
        <begin position="210"/>
        <end position="491"/>
    </location>
</feature>
<dbReference type="Pfam" id="PF00373">
    <property type="entry name" value="FERM_M"/>
    <property type="match status" value="1"/>
</dbReference>
<keyword evidence="7" id="KW-0132">Cell division</keyword>
<dbReference type="SMART" id="SM01196">
    <property type="entry name" value="FERM_C"/>
    <property type="match status" value="1"/>
</dbReference>
<evidence type="ECO:0000259" key="18">
    <source>
        <dbReference type="PROSITE" id="PS50057"/>
    </source>
</evidence>
<evidence type="ECO:0000256" key="16">
    <source>
        <dbReference type="ARBA" id="ARBA00032586"/>
    </source>
</evidence>
<dbReference type="SUPFAM" id="SSF47031">
    <property type="entry name" value="Second domain of FERM"/>
    <property type="match status" value="1"/>
</dbReference>
<evidence type="ECO:0000256" key="2">
    <source>
        <dbReference type="ARBA" id="ARBA00004245"/>
    </source>
</evidence>
<keyword evidence="13" id="KW-0131">Cell cycle</keyword>
<evidence type="ECO:0000256" key="17">
    <source>
        <dbReference type="SAM" id="MobiDB-lite"/>
    </source>
</evidence>
<dbReference type="CDD" id="cd14473">
    <property type="entry name" value="FERM_B-lobe"/>
    <property type="match status" value="1"/>
</dbReference>
<feature type="region of interest" description="Disordered" evidence="17">
    <location>
        <begin position="1"/>
        <end position="202"/>
    </location>
</feature>
<sequence>MTTEKSLVAEAENSQHQQKEEGEGAINSGQQEPQQEESSQTAAEGDNQCEQKLKASNGDTPTHEDLTKNKERTSESRGLSRLFSSFLKRPKSQVYEEEGKEVESDKEKGEGGQKDIEFGTSLDEEIILKAPIAAPEPELKTDPSLDLHSLSSAETQPAQEELREDPDFETKEGEGLEECSKIEVKEESPESKAEREFKASQKSVRKHRNMHCKVSLLDDTVYECVVEKHAKGQDLLKRVCEHLNLLEEDYFGLAIWDNTTSKTWLDSAKEIKKQVRGIPWNFTFNVKFYPPDPAQLTEDITRYYLCLQLRQDIVAGRLPCSFATLALLGSYTIQSELGDYDPELHGVDYVSDFKLAPNQTKELEEKVMELHKSYRSMTPAQADLEFLENAKKLSMYGVDLHKAKDLEGVDIILGVCSSGLLVYKDKLRINRFPWPKVLKISYKRSSFFIKIRPGEQEQYESTIGFKLPSYRAAKKLWKVCVEHHTFFRLTSTDTIPKSKFLALGSKFRYSGRTQAQTRQASALIDRPAPHFERTASKRASRSLDGAAAVDSADRSPRPTSAPAIAESQVAEGGIPGASAKKTGVPKAQKEIVKAEVKKEEEPPEQAEPEPTEAWKVEKSHIEVTVPTSNGDQTQKLAEKTEDLIRMRKKKRERLDGENIYIRHSNLMLEDLDKSQEEIKKHHASISELKKNFMESVPEPRPSEWDKRLSTHSPFRTLNINGQIPTGEGPPLVKTQTVTISDNANAVKSEIPTKDVPIVHTETKTITYEAAQTDDNNGDLDPGVLLTAQTITSETTSSTTTTQITKTVKGGISETRIEKRIVITGDADIDHDQVLVQAIKEAKEQHPDMSVTKVVVHQETEIAEE</sequence>
<dbReference type="InterPro" id="IPR035963">
    <property type="entry name" value="FERM_2"/>
</dbReference>
<evidence type="ECO:0000256" key="9">
    <source>
        <dbReference type="ARBA" id="ARBA00022860"/>
    </source>
</evidence>
<keyword evidence="4" id="KW-0813">Transport</keyword>
<dbReference type="PIRSF" id="PIRSF002304">
    <property type="entry name" value="Membrane_skeletal_4_1"/>
    <property type="match status" value="1"/>
</dbReference>
<dbReference type="InterPro" id="IPR019748">
    <property type="entry name" value="FERM_central"/>
</dbReference>
<dbReference type="InterPro" id="IPR029071">
    <property type="entry name" value="Ubiquitin-like_domsf"/>
</dbReference>
<dbReference type="GO" id="GO:0003779">
    <property type="term" value="F:actin binding"/>
    <property type="evidence" value="ECO:0007669"/>
    <property type="project" value="UniProtKB-KW"/>
</dbReference>
<dbReference type="AlphaFoldDB" id="A0A2K6UYF3"/>
<dbReference type="Proteomes" id="UP000233220">
    <property type="component" value="Unplaced"/>
</dbReference>
<dbReference type="Pfam" id="PF09379">
    <property type="entry name" value="FERM_N"/>
    <property type="match status" value="1"/>
</dbReference>
<accession>A0A2K6UYF3</accession>
<dbReference type="InterPro" id="IPR018980">
    <property type="entry name" value="FERM_PH-like_C"/>
</dbReference>
<dbReference type="GO" id="GO:0005938">
    <property type="term" value="C:cell cortex"/>
    <property type="evidence" value="ECO:0007669"/>
    <property type="project" value="UniProtKB-SubCell"/>
</dbReference>
<keyword evidence="6" id="KW-0597">Phosphoprotein</keyword>
<dbReference type="Pfam" id="PF09380">
    <property type="entry name" value="FERM_C"/>
    <property type="match status" value="1"/>
</dbReference>
<evidence type="ECO:0000256" key="4">
    <source>
        <dbReference type="ARBA" id="ARBA00022448"/>
    </source>
</evidence>
<dbReference type="SMART" id="SM00295">
    <property type="entry name" value="B41"/>
    <property type="match status" value="1"/>
</dbReference>
<feature type="compositionally biased region" description="Polar residues" evidence="17">
    <location>
        <begin position="149"/>
        <end position="158"/>
    </location>
</feature>
<dbReference type="InterPro" id="IPR019749">
    <property type="entry name" value="Band_41_domain"/>
</dbReference>
<organism evidence="19 20">
    <name type="scientific">Saimiri boliviensis boliviensis</name>
    <name type="common">Bolivian squirrel monkey</name>
    <dbReference type="NCBI Taxonomy" id="39432"/>
    <lineage>
        <taxon>Eukaryota</taxon>
        <taxon>Metazoa</taxon>
        <taxon>Chordata</taxon>
        <taxon>Craniata</taxon>
        <taxon>Vertebrata</taxon>
        <taxon>Euteleostomi</taxon>
        <taxon>Mammalia</taxon>
        <taxon>Eutheria</taxon>
        <taxon>Euarchontoglires</taxon>
        <taxon>Primates</taxon>
        <taxon>Haplorrhini</taxon>
        <taxon>Platyrrhini</taxon>
        <taxon>Cebidae</taxon>
        <taxon>Saimiriinae</taxon>
        <taxon>Saimiri</taxon>
    </lineage>
</organism>
<dbReference type="GO" id="GO:0005198">
    <property type="term" value="F:structural molecule activity"/>
    <property type="evidence" value="ECO:0007669"/>
    <property type="project" value="InterPro"/>
</dbReference>
<dbReference type="Pfam" id="PF08736">
    <property type="entry name" value="FA"/>
    <property type="match status" value="1"/>
</dbReference>
<dbReference type="SUPFAM" id="SSF50729">
    <property type="entry name" value="PH domain-like"/>
    <property type="match status" value="1"/>
</dbReference>
<dbReference type="InterPro" id="IPR018979">
    <property type="entry name" value="FERM_N"/>
</dbReference>
<dbReference type="GO" id="GO:0005516">
    <property type="term" value="F:calmodulin binding"/>
    <property type="evidence" value="ECO:0007669"/>
    <property type="project" value="UniProtKB-KW"/>
</dbReference>
<dbReference type="CDD" id="cd17105">
    <property type="entry name" value="FERM_F1_EPB41"/>
    <property type="match status" value="1"/>
</dbReference>
<evidence type="ECO:0000313" key="20">
    <source>
        <dbReference type="Proteomes" id="UP000233220"/>
    </source>
</evidence>
<dbReference type="PRINTS" id="PR00661">
    <property type="entry name" value="ERMFAMILY"/>
</dbReference>
<dbReference type="InterPro" id="IPR000299">
    <property type="entry name" value="FERM_domain"/>
</dbReference>
<dbReference type="PROSITE" id="PS00661">
    <property type="entry name" value="FERM_2"/>
    <property type="match status" value="1"/>
</dbReference>
<name>A0A2K6UYF3_SAIBB</name>
<evidence type="ECO:0000256" key="5">
    <source>
        <dbReference type="ARBA" id="ARBA00022490"/>
    </source>
</evidence>
<dbReference type="InterPro" id="IPR011993">
    <property type="entry name" value="PH-like_dom_sf"/>
</dbReference>
<evidence type="ECO:0000256" key="8">
    <source>
        <dbReference type="ARBA" id="ARBA00022776"/>
    </source>
</evidence>
<evidence type="ECO:0000256" key="7">
    <source>
        <dbReference type="ARBA" id="ARBA00022618"/>
    </source>
</evidence>
<feature type="region of interest" description="Disordered" evidence="17">
    <location>
        <begin position="518"/>
        <end position="586"/>
    </location>
</feature>
<dbReference type="PANTHER" id="PTHR23280:SF12">
    <property type="entry name" value="PROTEIN 4.1"/>
    <property type="match status" value="1"/>
</dbReference>
<dbReference type="Pfam" id="PF05902">
    <property type="entry name" value="4_1_CTD"/>
    <property type="match status" value="1"/>
</dbReference>
<dbReference type="Gene3D" id="2.30.29.30">
    <property type="entry name" value="Pleckstrin-homology domain (PH domain)/Phosphotyrosine-binding domain (PTB)"/>
    <property type="match status" value="1"/>
</dbReference>
<dbReference type="GO" id="GO:0051301">
    <property type="term" value="P:cell division"/>
    <property type="evidence" value="ECO:0007669"/>
    <property type="project" value="UniProtKB-KW"/>
</dbReference>
<evidence type="ECO:0000313" key="19">
    <source>
        <dbReference type="Ensembl" id="ENSSBOP00000036947.1"/>
    </source>
</evidence>
<dbReference type="InterPro" id="IPR021187">
    <property type="entry name" value="EPB4.1_FERM_F1"/>
</dbReference>
<keyword evidence="12" id="KW-0539">Nucleus</keyword>
<dbReference type="GO" id="GO:0005856">
    <property type="term" value="C:cytoskeleton"/>
    <property type="evidence" value="ECO:0007669"/>
    <property type="project" value="UniProtKB-SubCell"/>
</dbReference>
<evidence type="ECO:0000256" key="13">
    <source>
        <dbReference type="ARBA" id="ARBA00023306"/>
    </source>
</evidence>
<evidence type="ECO:0000256" key="10">
    <source>
        <dbReference type="ARBA" id="ARBA00023203"/>
    </source>
</evidence>
<keyword evidence="5" id="KW-0963">Cytoplasm</keyword>
<feature type="compositionally biased region" description="Low complexity" evidence="17">
    <location>
        <begin position="28"/>
        <end position="40"/>
    </location>
</feature>
<dbReference type="PANTHER" id="PTHR23280">
    <property type="entry name" value="4.1 G PROTEIN"/>
    <property type="match status" value="1"/>
</dbReference>
<reference evidence="19" key="1">
    <citation type="submission" date="2025-08" db="UniProtKB">
        <authorList>
            <consortium name="Ensembl"/>
        </authorList>
    </citation>
    <scope>IDENTIFICATION</scope>
</reference>
<evidence type="ECO:0000256" key="15">
    <source>
        <dbReference type="ARBA" id="ARBA00030419"/>
    </source>
</evidence>
<dbReference type="CDD" id="cd13184">
    <property type="entry name" value="FERM_C_4_1_family"/>
    <property type="match status" value="1"/>
</dbReference>
<dbReference type="KEGG" id="sbq:101030043"/>
<dbReference type="PROSITE" id="PS00660">
    <property type="entry name" value="FERM_1"/>
    <property type="match status" value="1"/>
</dbReference>
<feature type="compositionally biased region" description="Basic and acidic residues" evidence="17">
    <location>
        <begin position="101"/>
        <end position="117"/>
    </location>
</feature>
<keyword evidence="9" id="KW-0112">Calmodulin-binding</keyword>
<evidence type="ECO:0000256" key="6">
    <source>
        <dbReference type="ARBA" id="ARBA00022553"/>
    </source>
</evidence>
<evidence type="ECO:0000256" key="3">
    <source>
        <dbReference type="ARBA" id="ARBA00004544"/>
    </source>
</evidence>
<keyword evidence="8" id="KW-0498">Mitosis</keyword>
<keyword evidence="20" id="KW-1185">Reference proteome</keyword>
<comment type="subcellular location">
    <subcellularLocation>
        <location evidence="3">Cytoplasm</location>
        <location evidence="3">Cell cortex</location>
    </subcellularLocation>
    <subcellularLocation>
        <location evidence="2">Cytoplasm</location>
        <location evidence="2">Cytoskeleton</location>
    </subcellularLocation>
    <subcellularLocation>
        <location evidence="1">Nucleus</location>
    </subcellularLocation>
</comment>
<dbReference type="InterPro" id="IPR019747">
    <property type="entry name" value="FERM_CS"/>
</dbReference>
<dbReference type="FunFam" id="2.30.29.30:FF:000001">
    <property type="entry name" value="Erythrocyte membrane protein band 4.1"/>
    <property type="match status" value="1"/>
</dbReference>
<dbReference type="InterPro" id="IPR014352">
    <property type="entry name" value="FERM/acyl-CoA-bd_prot_sf"/>
</dbReference>
<feature type="compositionally biased region" description="Basic and acidic residues" evidence="17">
    <location>
        <begin position="61"/>
        <end position="75"/>
    </location>
</feature>
<dbReference type="Gene3D" id="3.10.20.90">
    <property type="entry name" value="Phosphatidylinositol 3-kinase Catalytic Subunit, Chain A, domain 1"/>
    <property type="match status" value="1"/>
</dbReference>
<dbReference type="GO" id="GO:0031032">
    <property type="term" value="P:actomyosin structure organization"/>
    <property type="evidence" value="ECO:0007669"/>
    <property type="project" value="TreeGrafter"/>
</dbReference>
<dbReference type="GO" id="GO:0030866">
    <property type="term" value="P:cortical actin cytoskeleton organization"/>
    <property type="evidence" value="ECO:0007669"/>
    <property type="project" value="InterPro"/>
</dbReference>
<dbReference type="Ensembl" id="ENSSBOT00000053884.1">
    <property type="protein sequence ID" value="ENSSBOP00000036947.1"/>
    <property type="gene ID" value="ENSSBOG00000034516.1"/>
</dbReference>
<proteinExistence type="predicted"/>
<feature type="compositionally biased region" description="Low complexity" evidence="17">
    <location>
        <begin position="76"/>
        <end position="87"/>
    </location>
</feature>
<evidence type="ECO:0000256" key="12">
    <source>
        <dbReference type="ARBA" id="ARBA00023242"/>
    </source>
</evidence>
<evidence type="ECO:0000256" key="14">
    <source>
        <dbReference type="ARBA" id="ARBA00023658"/>
    </source>
</evidence>
<protein>
    <recommendedName>
        <fullName evidence="14">Protein 4.1</fullName>
    </recommendedName>
    <alternativeName>
        <fullName evidence="15">Band 4.1</fullName>
    </alternativeName>
    <alternativeName>
        <fullName evidence="16">Erythrocyte membrane protein band 4.1</fullName>
    </alternativeName>
</protein>
<evidence type="ECO:0000256" key="11">
    <source>
        <dbReference type="ARBA" id="ARBA00023212"/>
    </source>
</evidence>
<gene>
    <name evidence="19" type="primary">EPB41</name>
</gene>
<dbReference type="InterPro" id="IPR007477">
    <property type="entry name" value="SAB_dom"/>
</dbReference>
<dbReference type="GeneTree" id="ENSGT00940000157833"/>
<dbReference type="FunFam" id="3.10.20.90:FF:000002">
    <property type="entry name" value="Erythrocyte protein band 4.1-like 3"/>
    <property type="match status" value="1"/>
</dbReference>
<dbReference type="InterPro" id="IPR008379">
    <property type="entry name" value="Band_4.1_C"/>
</dbReference>
<dbReference type="GO" id="GO:0005634">
    <property type="term" value="C:nucleus"/>
    <property type="evidence" value="ECO:0007669"/>
    <property type="project" value="UniProtKB-SubCell"/>
</dbReference>
<keyword evidence="11" id="KW-0206">Cytoskeleton</keyword>
<dbReference type="SMART" id="SM01195">
    <property type="entry name" value="FA"/>
    <property type="match status" value="1"/>
</dbReference>
<evidence type="ECO:0000256" key="1">
    <source>
        <dbReference type="ARBA" id="ARBA00004123"/>
    </source>
</evidence>
<dbReference type="FunFam" id="1.20.80.10:FF:000001">
    <property type="entry name" value="Erythrocyte membrane protein band 4.1"/>
    <property type="match status" value="1"/>
</dbReference>
<dbReference type="GO" id="GO:0005886">
    <property type="term" value="C:plasma membrane"/>
    <property type="evidence" value="ECO:0007669"/>
    <property type="project" value="TreeGrafter"/>
</dbReference>
<dbReference type="SUPFAM" id="SSF54236">
    <property type="entry name" value="Ubiquitin-like"/>
    <property type="match status" value="1"/>
</dbReference>
<dbReference type="Gene3D" id="1.20.80.10">
    <property type="match status" value="1"/>
</dbReference>
<dbReference type="InterPro" id="IPR000798">
    <property type="entry name" value="Ez/rad/moesin-like"/>
</dbReference>